<organism evidence="1 2">
    <name type="scientific">Schizophyllum amplum</name>
    <dbReference type="NCBI Taxonomy" id="97359"/>
    <lineage>
        <taxon>Eukaryota</taxon>
        <taxon>Fungi</taxon>
        <taxon>Dikarya</taxon>
        <taxon>Basidiomycota</taxon>
        <taxon>Agaricomycotina</taxon>
        <taxon>Agaricomycetes</taxon>
        <taxon>Agaricomycetidae</taxon>
        <taxon>Agaricales</taxon>
        <taxon>Schizophyllaceae</taxon>
        <taxon>Schizophyllum</taxon>
    </lineage>
</organism>
<accession>A0A550CCP8</accession>
<dbReference type="Proteomes" id="UP000320762">
    <property type="component" value="Unassembled WGS sequence"/>
</dbReference>
<dbReference type="STRING" id="97359.A0A550CCP8"/>
<keyword evidence="2" id="KW-1185">Reference proteome</keyword>
<dbReference type="CDD" id="cd06661">
    <property type="entry name" value="GGCT_like"/>
    <property type="match status" value="1"/>
</dbReference>
<comment type="caution">
    <text evidence="1">The sequence shown here is derived from an EMBL/GenBank/DDBJ whole genome shotgun (WGS) entry which is preliminary data.</text>
</comment>
<dbReference type="AlphaFoldDB" id="A0A550CCP8"/>
<dbReference type="SUPFAM" id="SSF110857">
    <property type="entry name" value="Gamma-glutamyl cyclotransferase-like"/>
    <property type="match status" value="1"/>
</dbReference>
<dbReference type="EMBL" id="VDMD01000012">
    <property type="protein sequence ID" value="TRM62559.1"/>
    <property type="molecule type" value="Genomic_DNA"/>
</dbReference>
<dbReference type="InterPro" id="IPR036568">
    <property type="entry name" value="GGCT-like_sf"/>
</dbReference>
<dbReference type="InterPro" id="IPR013024">
    <property type="entry name" value="GGCT-like"/>
</dbReference>
<proteinExistence type="predicted"/>
<sequence>MSVTLKQTVYFGYGSNLWIDRRSNAAQTASTQAVNTQASTSFVIGYANIIPAPGEVVYGGLYEIAKDDESRLDDVRLRRRSRILREAAPGVTGVPWLADQWTESHDKCQPEYIPRMTNAIADAIREGIPEDYIEKYMRKVIPKA</sequence>
<evidence type="ECO:0000313" key="1">
    <source>
        <dbReference type="EMBL" id="TRM62559.1"/>
    </source>
</evidence>
<evidence type="ECO:0008006" key="3">
    <source>
        <dbReference type="Google" id="ProtNLM"/>
    </source>
</evidence>
<dbReference type="Gene3D" id="3.10.490.10">
    <property type="entry name" value="Gamma-glutamyl cyclotransferase-like"/>
    <property type="match status" value="1"/>
</dbReference>
<protein>
    <recommendedName>
        <fullName evidence="3">Gamma-glutamylcyclotransferase</fullName>
    </recommendedName>
</protein>
<name>A0A550CCP8_9AGAR</name>
<reference evidence="1 2" key="1">
    <citation type="journal article" date="2019" name="New Phytol.">
        <title>Comparative genomics reveals unique wood-decay strategies and fruiting body development in the Schizophyllaceae.</title>
        <authorList>
            <person name="Almasi E."/>
            <person name="Sahu N."/>
            <person name="Krizsan K."/>
            <person name="Balint B."/>
            <person name="Kovacs G.M."/>
            <person name="Kiss B."/>
            <person name="Cseklye J."/>
            <person name="Drula E."/>
            <person name="Henrissat B."/>
            <person name="Nagy I."/>
            <person name="Chovatia M."/>
            <person name="Adam C."/>
            <person name="LaButti K."/>
            <person name="Lipzen A."/>
            <person name="Riley R."/>
            <person name="Grigoriev I.V."/>
            <person name="Nagy L.G."/>
        </authorList>
    </citation>
    <scope>NUCLEOTIDE SEQUENCE [LARGE SCALE GENOMIC DNA]</scope>
    <source>
        <strain evidence="1 2">NL-1724</strain>
    </source>
</reference>
<evidence type="ECO:0000313" key="2">
    <source>
        <dbReference type="Proteomes" id="UP000320762"/>
    </source>
</evidence>
<gene>
    <name evidence="1" type="ORF">BD626DRAFT_630738</name>
</gene>
<dbReference type="OrthoDB" id="2924818at2759"/>